<accession>A0AAV9HT25</accession>
<sequence length="106" mass="11915">MLKAVLTTRQTPSRSRTISSALAAVYLSFAAFYVWSARIIYQVIAFASALGLVTLRSQYLFHRIDPGRSFPKHKARDCNVRTWQAIGIWLFGYIPCGVLISSTAWS</sequence>
<evidence type="ECO:0000313" key="3">
    <source>
        <dbReference type="Proteomes" id="UP001321749"/>
    </source>
</evidence>
<evidence type="ECO:0000256" key="1">
    <source>
        <dbReference type="SAM" id="Phobius"/>
    </source>
</evidence>
<reference evidence="2" key="2">
    <citation type="submission" date="2023-06" db="EMBL/GenBank/DDBJ databases">
        <authorList>
            <consortium name="Lawrence Berkeley National Laboratory"/>
            <person name="Mondo S.J."/>
            <person name="Hensen N."/>
            <person name="Bonometti L."/>
            <person name="Westerberg I."/>
            <person name="Brannstrom I.O."/>
            <person name="Guillou S."/>
            <person name="Cros-Aarteil S."/>
            <person name="Calhoun S."/>
            <person name="Haridas S."/>
            <person name="Kuo A."/>
            <person name="Pangilinan J."/>
            <person name="Riley R."/>
            <person name="Labutti K."/>
            <person name="Andreopoulos B."/>
            <person name="Lipzen A."/>
            <person name="Chen C."/>
            <person name="Yanf M."/>
            <person name="Daum C."/>
            <person name="Ng V."/>
            <person name="Clum A."/>
            <person name="Steindorff A."/>
            <person name="Ohm R."/>
            <person name="Martin F."/>
            <person name="Silar P."/>
            <person name="Natvig D."/>
            <person name="Lalanne C."/>
            <person name="Gautier V."/>
            <person name="Ament-Velasquez S.L."/>
            <person name="Kruys A."/>
            <person name="Hutchinson M.I."/>
            <person name="Powell A.J."/>
            <person name="Barry K."/>
            <person name="Miller A.N."/>
            <person name="Grigoriev I.V."/>
            <person name="Debuchy R."/>
            <person name="Gladieux P."/>
            <person name="Thoren M.H."/>
            <person name="Johannesson H."/>
        </authorList>
    </citation>
    <scope>NUCLEOTIDE SEQUENCE</scope>
    <source>
        <strain evidence="2">PSN324</strain>
    </source>
</reference>
<dbReference type="EMBL" id="MU864969">
    <property type="protein sequence ID" value="KAK4462637.1"/>
    <property type="molecule type" value="Genomic_DNA"/>
</dbReference>
<keyword evidence="1" id="KW-0472">Membrane</keyword>
<keyword evidence="3" id="KW-1185">Reference proteome</keyword>
<dbReference type="Proteomes" id="UP001321749">
    <property type="component" value="Unassembled WGS sequence"/>
</dbReference>
<organism evidence="2 3">
    <name type="scientific">Cladorrhinum samala</name>
    <dbReference type="NCBI Taxonomy" id="585594"/>
    <lineage>
        <taxon>Eukaryota</taxon>
        <taxon>Fungi</taxon>
        <taxon>Dikarya</taxon>
        <taxon>Ascomycota</taxon>
        <taxon>Pezizomycotina</taxon>
        <taxon>Sordariomycetes</taxon>
        <taxon>Sordariomycetidae</taxon>
        <taxon>Sordariales</taxon>
        <taxon>Podosporaceae</taxon>
        <taxon>Cladorrhinum</taxon>
    </lineage>
</organism>
<proteinExistence type="predicted"/>
<reference evidence="2" key="1">
    <citation type="journal article" date="2023" name="Mol. Phylogenet. Evol.">
        <title>Genome-scale phylogeny and comparative genomics of the fungal order Sordariales.</title>
        <authorList>
            <person name="Hensen N."/>
            <person name="Bonometti L."/>
            <person name="Westerberg I."/>
            <person name="Brannstrom I.O."/>
            <person name="Guillou S."/>
            <person name="Cros-Aarteil S."/>
            <person name="Calhoun S."/>
            <person name="Haridas S."/>
            <person name="Kuo A."/>
            <person name="Mondo S."/>
            <person name="Pangilinan J."/>
            <person name="Riley R."/>
            <person name="LaButti K."/>
            <person name="Andreopoulos B."/>
            <person name="Lipzen A."/>
            <person name="Chen C."/>
            <person name="Yan M."/>
            <person name="Daum C."/>
            <person name="Ng V."/>
            <person name="Clum A."/>
            <person name="Steindorff A."/>
            <person name="Ohm R.A."/>
            <person name="Martin F."/>
            <person name="Silar P."/>
            <person name="Natvig D.O."/>
            <person name="Lalanne C."/>
            <person name="Gautier V."/>
            <person name="Ament-Velasquez S.L."/>
            <person name="Kruys A."/>
            <person name="Hutchinson M.I."/>
            <person name="Powell A.J."/>
            <person name="Barry K."/>
            <person name="Miller A.N."/>
            <person name="Grigoriev I.V."/>
            <person name="Debuchy R."/>
            <person name="Gladieux P."/>
            <person name="Hiltunen Thoren M."/>
            <person name="Johannesson H."/>
        </authorList>
    </citation>
    <scope>NUCLEOTIDE SEQUENCE</scope>
    <source>
        <strain evidence="2">PSN324</strain>
    </source>
</reference>
<gene>
    <name evidence="2" type="ORF">QBC42DRAFT_77361</name>
</gene>
<evidence type="ECO:0000313" key="2">
    <source>
        <dbReference type="EMBL" id="KAK4462637.1"/>
    </source>
</evidence>
<name>A0AAV9HT25_9PEZI</name>
<protein>
    <submittedName>
        <fullName evidence="2">Uncharacterized protein</fullName>
    </submittedName>
</protein>
<keyword evidence="1" id="KW-1133">Transmembrane helix</keyword>
<feature type="transmembrane region" description="Helical" evidence="1">
    <location>
        <begin position="82"/>
        <end position="105"/>
    </location>
</feature>
<keyword evidence="1" id="KW-0812">Transmembrane</keyword>
<dbReference type="AlphaFoldDB" id="A0AAV9HT25"/>
<feature type="transmembrane region" description="Helical" evidence="1">
    <location>
        <begin position="18"/>
        <end position="35"/>
    </location>
</feature>
<comment type="caution">
    <text evidence="2">The sequence shown here is derived from an EMBL/GenBank/DDBJ whole genome shotgun (WGS) entry which is preliminary data.</text>
</comment>
<feature type="transmembrane region" description="Helical" evidence="1">
    <location>
        <begin position="41"/>
        <end position="61"/>
    </location>
</feature>